<protein>
    <submittedName>
        <fullName evidence="2">Uncharacterized protein</fullName>
    </submittedName>
</protein>
<evidence type="ECO:0000313" key="3">
    <source>
        <dbReference type="Proteomes" id="UP001218218"/>
    </source>
</evidence>
<feature type="compositionally biased region" description="Basic residues" evidence="1">
    <location>
        <begin position="136"/>
        <end position="151"/>
    </location>
</feature>
<keyword evidence="3" id="KW-1185">Reference proteome</keyword>
<accession>A0AAD7AC44</accession>
<feature type="compositionally biased region" description="Basic and acidic residues" evidence="1">
    <location>
        <begin position="125"/>
        <end position="135"/>
    </location>
</feature>
<feature type="region of interest" description="Disordered" evidence="1">
    <location>
        <begin position="98"/>
        <end position="151"/>
    </location>
</feature>
<reference evidence="2" key="1">
    <citation type="submission" date="2023-03" db="EMBL/GenBank/DDBJ databases">
        <title>Massive genome expansion in bonnet fungi (Mycena s.s.) driven by repeated elements and novel gene families across ecological guilds.</title>
        <authorList>
            <consortium name="Lawrence Berkeley National Laboratory"/>
            <person name="Harder C.B."/>
            <person name="Miyauchi S."/>
            <person name="Viragh M."/>
            <person name="Kuo A."/>
            <person name="Thoen E."/>
            <person name="Andreopoulos B."/>
            <person name="Lu D."/>
            <person name="Skrede I."/>
            <person name="Drula E."/>
            <person name="Henrissat B."/>
            <person name="Morin E."/>
            <person name="Kohler A."/>
            <person name="Barry K."/>
            <person name="LaButti K."/>
            <person name="Morin E."/>
            <person name="Salamov A."/>
            <person name="Lipzen A."/>
            <person name="Mereny Z."/>
            <person name="Hegedus B."/>
            <person name="Baldrian P."/>
            <person name="Stursova M."/>
            <person name="Weitz H."/>
            <person name="Taylor A."/>
            <person name="Grigoriev I.V."/>
            <person name="Nagy L.G."/>
            <person name="Martin F."/>
            <person name="Kauserud H."/>
        </authorList>
    </citation>
    <scope>NUCLEOTIDE SEQUENCE</scope>
    <source>
        <strain evidence="2">CBHHK002</strain>
    </source>
</reference>
<evidence type="ECO:0000313" key="2">
    <source>
        <dbReference type="EMBL" id="KAJ7354129.1"/>
    </source>
</evidence>
<dbReference type="EMBL" id="JARIHO010000010">
    <property type="protein sequence ID" value="KAJ7354129.1"/>
    <property type="molecule type" value="Genomic_DNA"/>
</dbReference>
<gene>
    <name evidence="2" type="ORF">DFH08DRAFT_804054</name>
</gene>
<evidence type="ECO:0000256" key="1">
    <source>
        <dbReference type="SAM" id="MobiDB-lite"/>
    </source>
</evidence>
<sequence>MYPGGPTVGKHQTYALSFEPGQVVMLPTLEPGDRKAHIIEYPGELIQPKPHKGKFNEYEFRWPNCDGGAVFRSSLSDLPALMLRTHFGGRKFLEARSIPGCDTHSRDGSLAPFVCRGNDQVEDDNSAKPDKSDLKKQRKSAGKYASKRAGR</sequence>
<name>A0AAD7AC44_9AGAR</name>
<dbReference type="AlphaFoldDB" id="A0AAD7AC44"/>
<organism evidence="2 3">
    <name type="scientific">Mycena albidolilacea</name>
    <dbReference type="NCBI Taxonomy" id="1033008"/>
    <lineage>
        <taxon>Eukaryota</taxon>
        <taxon>Fungi</taxon>
        <taxon>Dikarya</taxon>
        <taxon>Basidiomycota</taxon>
        <taxon>Agaricomycotina</taxon>
        <taxon>Agaricomycetes</taxon>
        <taxon>Agaricomycetidae</taxon>
        <taxon>Agaricales</taxon>
        <taxon>Marasmiineae</taxon>
        <taxon>Mycenaceae</taxon>
        <taxon>Mycena</taxon>
    </lineage>
</organism>
<comment type="caution">
    <text evidence="2">The sequence shown here is derived from an EMBL/GenBank/DDBJ whole genome shotgun (WGS) entry which is preliminary data.</text>
</comment>
<proteinExistence type="predicted"/>
<dbReference type="Proteomes" id="UP001218218">
    <property type="component" value="Unassembled WGS sequence"/>
</dbReference>